<dbReference type="PANTHER" id="PTHR11177:SF317">
    <property type="entry name" value="CHITINASE 12-RELATED"/>
    <property type="match status" value="1"/>
</dbReference>
<dbReference type="KEGG" id="ock:EXM22_03745"/>
<evidence type="ECO:0000256" key="1">
    <source>
        <dbReference type="ARBA" id="ARBA00000822"/>
    </source>
</evidence>
<dbReference type="InterPro" id="IPR011583">
    <property type="entry name" value="Chitinase_II/V-like_cat"/>
</dbReference>
<organism evidence="4 5">
    <name type="scientific">Oceanispirochaeta crateris</name>
    <dbReference type="NCBI Taxonomy" id="2518645"/>
    <lineage>
        <taxon>Bacteria</taxon>
        <taxon>Pseudomonadati</taxon>
        <taxon>Spirochaetota</taxon>
        <taxon>Spirochaetia</taxon>
        <taxon>Spirochaetales</taxon>
        <taxon>Spirochaetaceae</taxon>
        <taxon>Oceanispirochaeta</taxon>
    </lineage>
</organism>
<dbReference type="Pfam" id="PF00704">
    <property type="entry name" value="Glyco_hydro_18"/>
    <property type="match status" value="1"/>
</dbReference>
<dbReference type="PROSITE" id="PS51910">
    <property type="entry name" value="GH18_2"/>
    <property type="match status" value="1"/>
</dbReference>
<dbReference type="InterPro" id="IPR050314">
    <property type="entry name" value="Glycosyl_Hydrlase_18"/>
</dbReference>
<dbReference type="InterPro" id="IPR017853">
    <property type="entry name" value="GH"/>
</dbReference>
<reference evidence="4 5" key="1">
    <citation type="submission" date="2019-02" db="EMBL/GenBank/DDBJ databases">
        <title>Complete Genome Sequence and Methylome Analysis of free living Spirochaetas.</title>
        <authorList>
            <person name="Fomenkov A."/>
            <person name="Dubinina G."/>
            <person name="Leshcheva N."/>
            <person name="Mikheeva N."/>
            <person name="Grabovich M."/>
            <person name="Vincze T."/>
            <person name="Roberts R.J."/>
        </authorList>
    </citation>
    <scope>NUCLEOTIDE SEQUENCE [LARGE SCALE GENOMIC DNA]</scope>
    <source>
        <strain evidence="4 5">K2</strain>
    </source>
</reference>
<dbReference type="AlphaFoldDB" id="A0A5C1QG45"/>
<dbReference type="Proteomes" id="UP000324209">
    <property type="component" value="Chromosome"/>
</dbReference>
<dbReference type="EMBL" id="CP036150">
    <property type="protein sequence ID" value="QEN07143.1"/>
    <property type="molecule type" value="Genomic_DNA"/>
</dbReference>
<dbReference type="Gene3D" id="3.40.5.30">
    <property type="entry name" value="(Trans)glycosidases - domain 2"/>
    <property type="match status" value="1"/>
</dbReference>
<keyword evidence="4" id="KW-0378">Hydrolase</keyword>
<dbReference type="GO" id="GO:0005576">
    <property type="term" value="C:extracellular region"/>
    <property type="evidence" value="ECO:0007669"/>
    <property type="project" value="TreeGrafter"/>
</dbReference>
<dbReference type="EC" id="3.2.1.14" evidence="2"/>
<dbReference type="PANTHER" id="PTHR11177">
    <property type="entry name" value="CHITINASE"/>
    <property type="match status" value="1"/>
</dbReference>
<dbReference type="SUPFAM" id="SSF51445">
    <property type="entry name" value="(Trans)glycosidases"/>
    <property type="match status" value="1"/>
</dbReference>
<dbReference type="SMART" id="SM00636">
    <property type="entry name" value="Glyco_18"/>
    <property type="match status" value="1"/>
</dbReference>
<protein>
    <recommendedName>
        <fullName evidence="2">chitinase</fullName>
        <ecNumber evidence="2">3.2.1.14</ecNumber>
    </recommendedName>
</protein>
<name>A0A5C1QG45_9SPIO</name>
<comment type="catalytic activity">
    <reaction evidence="1">
        <text>Random endo-hydrolysis of N-acetyl-beta-D-glucosaminide (1-&gt;4)-beta-linkages in chitin and chitodextrins.</text>
        <dbReference type="EC" id="3.2.1.14"/>
    </reaction>
</comment>
<feature type="domain" description="GH18" evidence="3">
    <location>
        <begin position="60"/>
        <end position="349"/>
    </location>
</feature>
<dbReference type="GO" id="GO:0005975">
    <property type="term" value="P:carbohydrate metabolic process"/>
    <property type="evidence" value="ECO:0007669"/>
    <property type="project" value="InterPro"/>
</dbReference>
<dbReference type="GO" id="GO:0008843">
    <property type="term" value="F:endochitinase activity"/>
    <property type="evidence" value="ECO:0007669"/>
    <property type="project" value="UniProtKB-EC"/>
</dbReference>
<evidence type="ECO:0000313" key="4">
    <source>
        <dbReference type="EMBL" id="QEN07143.1"/>
    </source>
</evidence>
<dbReference type="GO" id="GO:0008061">
    <property type="term" value="F:chitin binding"/>
    <property type="evidence" value="ECO:0007669"/>
    <property type="project" value="InterPro"/>
</dbReference>
<keyword evidence="5" id="KW-1185">Reference proteome</keyword>
<dbReference type="OrthoDB" id="9775889at2"/>
<accession>A0A5C1QG45</accession>
<dbReference type="GO" id="GO:0006032">
    <property type="term" value="P:chitin catabolic process"/>
    <property type="evidence" value="ECO:0007669"/>
    <property type="project" value="TreeGrafter"/>
</dbReference>
<proteinExistence type="predicted"/>
<evidence type="ECO:0000256" key="2">
    <source>
        <dbReference type="ARBA" id="ARBA00012729"/>
    </source>
</evidence>
<evidence type="ECO:0000313" key="5">
    <source>
        <dbReference type="Proteomes" id="UP000324209"/>
    </source>
</evidence>
<evidence type="ECO:0000259" key="3">
    <source>
        <dbReference type="PROSITE" id="PS51910"/>
    </source>
</evidence>
<dbReference type="Gene3D" id="3.20.20.80">
    <property type="entry name" value="Glycosidases"/>
    <property type="match status" value="1"/>
</dbReference>
<gene>
    <name evidence="4" type="ORF">EXM22_03745</name>
</gene>
<dbReference type="InterPro" id="IPR001223">
    <property type="entry name" value="Glyco_hydro18_cat"/>
</dbReference>
<dbReference type="RefSeq" id="WP_149485225.1">
    <property type="nucleotide sequence ID" value="NZ_CP036150.1"/>
</dbReference>
<sequence>MNFFKPIIPIFFLISQILLIPSVQGQSSVKLETYLPSYRMKQLFPQDFSGRTAWYRMHPFARGIDFSKSQTLPANYNFSRGEFILNHFDEVYFFSLQIPPNGDPFIPVDMVDQLTYLKRFSTLKNANLNLCISGSSSDFIPMLRDETKKDLFLRELSNLLDEYQLQGIDLDWEFPGNDQEKEFYMDFLTDLRDLSETKQKSLSIAVSRFRSLPDEAYQLPDKIHLMTYDFYGRHSTLESTREALEYMIARYDIPPEKLWMGIPYYGRIFDGYSPDYWKKSQSYKEIVRQNSLLAHEDEAQGYYFNGADTVSKKTELGKELGLGGFFVWEIGQDSLSEKSLTLTLFESLQ</sequence>